<dbReference type="AlphaFoldDB" id="A0A8S4QVH5"/>
<keyword evidence="1" id="KW-0812">Transmembrane</keyword>
<dbReference type="Proteomes" id="UP000838756">
    <property type="component" value="Unassembled WGS sequence"/>
</dbReference>
<keyword evidence="1" id="KW-1133">Transmembrane helix</keyword>
<organism evidence="2 3">
    <name type="scientific">Pararge aegeria aegeria</name>
    <dbReference type="NCBI Taxonomy" id="348720"/>
    <lineage>
        <taxon>Eukaryota</taxon>
        <taxon>Metazoa</taxon>
        <taxon>Ecdysozoa</taxon>
        <taxon>Arthropoda</taxon>
        <taxon>Hexapoda</taxon>
        <taxon>Insecta</taxon>
        <taxon>Pterygota</taxon>
        <taxon>Neoptera</taxon>
        <taxon>Endopterygota</taxon>
        <taxon>Lepidoptera</taxon>
        <taxon>Glossata</taxon>
        <taxon>Ditrysia</taxon>
        <taxon>Papilionoidea</taxon>
        <taxon>Nymphalidae</taxon>
        <taxon>Satyrinae</taxon>
        <taxon>Satyrini</taxon>
        <taxon>Parargina</taxon>
        <taxon>Pararge</taxon>
    </lineage>
</organism>
<accession>A0A8S4QVH5</accession>
<sequence length="78" mass="8777">MYSGLLVQSQVLVLLEVLWVLVYLYVIEFSVFRNEEIQNQSYRHSSASCLAEVEMGGAHSSENRWALGFQGVGMATPH</sequence>
<proteinExistence type="predicted"/>
<feature type="transmembrane region" description="Helical" evidence="1">
    <location>
        <begin position="6"/>
        <end position="26"/>
    </location>
</feature>
<protein>
    <submittedName>
        <fullName evidence="2">Jg19505 protein</fullName>
    </submittedName>
</protein>
<name>A0A8S4QVH5_9NEOP</name>
<dbReference type="EMBL" id="CAKXAJ010018176">
    <property type="protein sequence ID" value="CAH2217499.1"/>
    <property type="molecule type" value="Genomic_DNA"/>
</dbReference>
<dbReference type="OrthoDB" id="6938669at2759"/>
<evidence type="ECO:0000313" key="2">
    <source>
        <dbReference type="EMBL" id="CAH2217499.1"/>
    </source>
</evidence>
<evidence type="ECO:0000313" key="3">
    <source>
        <dbReference type="Proteomes" id="UP000838756"/>
    </source>
</evidence>
<evidence type="ECO:0000256" key="1">
    <source>
        <dbReference type="SAM" id="Phobius"/>
    </source>
</evidence>
<keyword evidence="3" id="KW-1185">Reference proteome</keyword>
<reference evidence="2" key="1">
    <citation type="submission" date="2022-03" db="EMBL/GenBank/DDBJ databases">
        <authorList>
            <person name="Lindestad O."/>
        </authorList>
    </citation>
    <scope>NUCLEOTIDE SEQUENCE</scope>
</reference>
<gene>
    <name evidence="2" type="primary">jg19505</name>
    <name evidence="2" type="ORF">PAEG_LOCUS5388</name>
</gene>
<keyword evidence="1" id="KW-0472">Membrane</keyword>
<comment type="caution">
    <text evidence="2">The sequence shown here is derived from an EMBL/GenBank/DDBJ whole genome shotgun (WGS) entry which is preliminary data.</text>
</comment>
<feature type="non-terminal residue" evidence="2">
    <location>
        <position position="78"/>
    </location>
</feature>